<dbReference type="AlphaFoldDB" id="A0AB39BN72"/>
<accession>A0AB39BN72</accession>
<protein>
    <recommendedName>
        <fullName evidence="2">Secreted protein</fullName>
    </recommendedName>
</protein>
<reference evidence="1" key="1">
    <citation type="submission" date="2024-07" db="EMBL/GenBank/DDBJ databases">
        <title>Identification and characteristics of an arsenic-resistant bacterial isolate, which belongs to a novel species.</title>
        <authorList>
            <person name="Juszczyk A."/>
            <person name="Kowalczyk A."/>
            <person name="Was K."/>
            <person name="Kosowicz W."/>
            <person name="Budzyn A."/>
            <person name="Latowski D."/>
        </authorList>
    </citation>
    <scope>NUCLEOTIDE SEQUENCE</scope>
    <source>
        <strain evidence="1">As8PL</strain>
        <plasmid evidence="1">unnamed</plasmid>
    </source>
</reference>
<evidence type="ECO:0008006" key="2">
    <source>
        <dbReference type="Google" id="ProtNLM"/>
    </source>
</evidence>
<evidence type="ECO:0000313" key="1">
    <source>
        <dbReference type="EMBL" id="XDI35233.1"/>
    </source>
</evidence>
<keyword evidence="1" id="KW-0614">Plasmid</keyword>
<dbReference type="RefSeq" id="WP_368502848.1">
    <property type="nucleotide sequence ID" value="NZ_CP162550.1"/>
</dbReference>
<sequence length="226" mass="25852">MDHQHEHCHHPDEGHSEIDLNIQLDNQALTIEVKDQDGGVPELDETHEELMHLILISHDLEDYYHVHPIKEEDGVFKNDLDIPEGHYYAFVDINPKDKVYAVEPNELLVGEVEHFHTTRELQPDDEWLQKVDGKEVELEEVTLTAGGPVQLAFDLKGETPEPYLGALGHVVIVDEDVENFIHVHPASNDTTVFEAHFPHEGTYKLWAEFKFSDEGVLAFPFVLKVQ</sequence>
<organism evidence="1">
    <name type="scientific">Alkalihalophilus sp. As8PL</name>
    <dbReference type="NCBI Taxonomy" id="3237103"/>
    <lineage>
        <taxon>Bacteria</taxon>
        <taxon>Bacillati</taxon>
        <taxon>Bacillota</taxon>
        <taxon>Bacilli</taxon>
        <taxon>Bacillales</taxon>
        <taxon>Bacillaceae</taxon>
        <taxon>Alkalihalophilus</taxon>
    </lineage>
</organism>
<name>A0AB39BN72_9BACI</name>
<dbReference type="EMBL" id="CP162550">
    <property type="protein sequence ID" value="XDI35233.1"/>
    <property type="molecule type" value="Genomic_DNA"/>
</dbReference>
<gene>
    <name evidence="1" type="ORF">AB3N04_00505</name>
</gene>
<proteinExistence type="predicted"/>
<geneLocation type="plasmid" evidence="1">
    <name>unnamed</name>
</geneLocation>